<keyword evidence="1" id="KW-0479">Metal-binding</keyword>
<dbReference type="AlphaFoldDB" id="A0A9P5AVP6"/>
<dbReference type="SUPFAM" id="SSF57667">
    <property type="entry name" value="beta-beta-alpha zinc fingers"/>
    <property type="match status" value="1"/>
</dbReference>
<evidence type="ECO:0000256" key="5">
    <source>
        <dbReference type="ARBA" id="ARBA00023163"/>
    </source>
</evidence>
<dbReference type="InterPro" id="IPR001138">
    <property type="entry name" value="Zn2Cys6_DnaBD"/>
</dbReference>
<feature type="domain" description="C2H2-type" evidence="10">
    <location>
        <begin position="39"/>
        <end position="62"/>
    </location>
</feature>
<dbReference type="SMART" id="SM00066">
    <property type="entry name" value="GAL4"/>
    <property type="match status" value="1"/>
</dbReference>
<reference evidence="11" key="1">
    <citation type="journal article" date="2017" name="Mycologia">
        <title>Fusarium algeriense, sp. nov., a novel toxigenic crown rot pathogen of durum wheat from Algeria is nested in the Fusarium burgessii species complex.</title>
        <authorList>
            <person name="Laraba I."/>
            <person name="Keddad A."/>
            <person name="Boureghda H."/>
            <person name="Abdallah N."/>
            <person name="Vaughan M.M."/>
            <person name="Proctor R.H."/>
            <person name="Busman M."/>
            <person name="O'Donnell K."/>
        </authorList>
    </citation>
    <scope>NUCLEOTIDE SEQUENCE</scope>
    <source>
        <strain evidence="11">NRRL 25174</strain>
    </source>
</reference>
<feature type="compositionally biased region" description="Polar residues" evidence="8">
    <location>
        <begin position="122"/>
        <end position="132"/>
    </location>
</feature>
<keyword evidence="12" id="KW-1185">Reference proteome</keyword>
<accession>A0A9P5AVP6</accession>
<keyword evidence="6" id="KW-0539">Nucleus</keyword>
<dbReference type="InterPro" id="IPR013087">
    <property type="entry name" value="Znf_C2H2_type"/>
</dbReference>
<feature type="region of interest" description="Disordered" evidence="8">
    <location>
        <begin position="106"/>
        <end position="219"/>
    </location>
</feature>
<keyword evidence="5" id="KW-0804">Transcription</keyword>
<evidence type="ECO:0000256" key="1">
    <source>
        <dbReference type="ARBA" id="ARBA00022723"/>
    </source>
</evidence>
<proteinExistence type="predicted"/>
<feature type="region of interest" description="Disordered" evidence="8">
    <location>
        <begin position="866"/>
        <end position="903"/>
    </location>
</feature>
<dbReference type="InterPro" id="IPR036236">
    <property type="entry name" value="Znf_C2H2_sf"/>
</dbReference>
<dbReference type="PANTHER" id="PTHR47660">
    <property type="entry name" value="TRANSCRIPTION FACTOR WITH C2H2 AND ZN(2)-CYS(6) DNA BINDING DOMAIN (EUROFUNG)-RELATED-RELATED"/>
    <property type="match status" value="1"/>
</dbReference>
<dbReference type="SMART" id="SM00355">
    <property type="entry name" value="ZnF_C2H2"/>
    <property type="match status" value="2"/>
</dbReference>
<evidence type="ECO:0000256" key="4">
    <source>
        <dbReference type="ARBA" id="ARBA00023015"/>
    </source>
</evidence>
<keyword evidence="4" id="KW-0805">Transcription regulation</keyword>
<evidence type="ECO:0000259" key="10">
    <source>
        <dbReference type="PROSITE" id="PS50157"/>
    </source>
</evidence>
<evidence type="ECO:0000256" key="3">
    <source>
        <dbReference type="ARBA" id="ARBA00022833"/>
    </source>
</evidence>
<dbReference type="Gene3D" id="3.30.160.60">
    <property type="entry name" value="Classic Zinc Finger"/>
    <property type="match status" value="2"/>
</dbReference>
<dbReference type="OrthoDB" id="10018191at2759"/>
<dbReference type="GO" id="GO:0008270">
    <property type="term" value="F:zinc ion binding"/>
    <property type="evidence" value="ECO:0007669"/>
    <property type="project" value="UniProtKB-KW"/>
</dbReference>
<evidence type="ECO:0000256" key="7">
    <source>
        <dbReference type="PROSITE-ProRule" id="PRU00042"/>
    </source>
</evidence>
<feature type="compositionally biased region" description="Acidic residues" evidence="8">
    <location>
        <begin position="157"/>
        <end position="167"/>
    </location>
</feature>
<dbReference type="FunFam" id="3.30.160.60:FF:002343">
    <property type="entry name" value="Zinc finger protein 33A"/>
    <property type="match status" value="1"/>
</dbReference>
<keyword evidence="3" id="KW-0862">Zinc</keyword>
<dbReference type="EMBL" id="PVQB02000019">
    <property type="protein sequence ID" value="KAF4345684.1"/>
    <property type="molecule type" value="Genomic_DNA"/>
</dbReference>
<feature type="compositionally biased region" description="Low complexity" evidence="8">
    <location>
        <begin position="168"/>
        <end position="179"/>
    </location>
</feature>
<dbReference type="CDD" id="cd00067">
    <property type="entry name" value="GAL4"/>
    <property type="match status" value="1"/>
</dbReference>
<evidence type="ECO:0000313" key="12">
    <source>
        <dbReference type="Proteomes" id="UP000730481"/>
    </source>
</evidence>
<evidence type="ECO:0000256" key="6">
    <source>
        <dbReference type="ARBA" id="ARBA00023242"/>
    </source>
</evidence>
<dbReference type="SUPFAM" id="SSF57701">
    <property type="entry name" value="Zn2/Cys6 DNA-binding domain"/>
    <property type="match status" value="1"/>
</dbReference>
<dbReference type="Pfam" id="PF00172">
    <property type="entry name" value="Zn_clus"/>
    <property type="match status" value="1"/>
</dbReference>
<name>A0A9P5AVP6_9HYPO</name>
<organism evidence="11 12">
    <name type="scientific">Fusarium beomiforme</name>
    <dbReference type="NCBI Taxonomy" id="44412"/>
    <lineage>
        <taxon>Eukaryota</taxon>
        <taxon>Fungi</taxon>
        <taxon>Dikarya</taxon>
        <taxon>Ascomycota</taxon>
        <taxon>Pezizomycotina</taxon>
        <taxon>Sordariomycetes</taxon>
        <taxon>Hypocreomycetidae</taxon>
        <taxon>Hypocreales</taxon>
        <taxon>Nectriaceae</taxon>
        <taxon>Fusarium</taxon>
        <taxon>Fusarium burgessii species complex</taxon>
    </lineage>
</organism>
<sequence length="994" mass="111274">MASDDEETEFRCRFCKRMFTRQEHLTRHIRSSHTNEKPFACGKCNKSFSRQDVLQRHETTHTTALTAREKVSIRACKECADARIRCSRDSPCTRCRGRKLDCVYPPPRRRKTRSMTKKKSPNLQSPETSPAQSVHEDAEGEDLEAPEKIDQAPAETELPEVTEETDQAPETTETEPATDNSGVDGPNAISWGMNGPNAFSASSAEGVWPSNNESTTVEPPMNPLFQIDDMGGFSEIPDLNAAVPNINWLSDSQFAPIWENQLSTIPEGLGSMAFTFSSEIMETSAVSSWVPVQNMDIDMGNNGSTETPVLGIDQGQHATATESPRDPPTSSVQESNATISTDGALYVDGTEARAPFRGRLLPQQVSSQDNDSIQESSLAEALGTNHETSAYSSPESLDTLISDALYSELSSVIHEKIGIDPSISLEAQMPPLGHIRCFVLLYYEKFHPTYPFIQKDASVWQAPDNWILLLAVSTVGARYFGGLWSSTMSDLLDKALNYRIEYMNKQHNDSSDGIWVPGSFRSRSRMDLHTIQAAILNLISRLHSGQRLPTDYALYQRLWLIEECRLMALLSPSPPLTGNTSSQDSDIALTAWIRAQSELRTGMMIWVLDSIVAYEFHCHQILQLHEIRTALPCQEAIWNHPTLEQIYSREAYQVTVLEALHLLYMEKRQPPNLTEFGNIVLIYAICKRTKEATYQYETALSRWTPVAHVEPRTESVSVAETWPPSLQIVTRWRNSACDAFDILHWKANGKAANAGGSEHPTILHLHLSRLYILTPTKQFQKVAAAAIMWRSHSGIQNNVEYSEACNQIHRWANIDQYKARLSIVHAGALLWHVRRYSSNGFIEPHAVYLATLSIWAYSVFHTPRNESQQLRGGTQRSVPADGNESREHGANNELGGEEEPDPTFIHLDRPCDDEMVQVYIRLGHKMAGYMQRVGNICSSDAPPKILKEGIRMLSNAKAKNKAWGIEDSFVKSLTSLLHGTTAQENERASGTRVF</sequence>
<feature type="compositionally biased region" description="Polar residues" evidence="8">
    <location>
        <begin position="197"/>
        <end position="217"/>
    </location>
</feature>
<dbReference type="PROSITE" id="PS00463">
    <property type="entry name" value="ZN2_CY6_FUNGAL_1"/>
    <property type="match status" value="1"/>
</dbReference>
<feature type="compositionally biased region" description="Basic residues" evidence="8">
    <location>
        <begin position="107"/>
        <end position="120"/>
    </location>
</feature>
<comment type="caution">
    <text evidence="11">The sequence shown here is derived from an EMBL/GenBank/DDBJ whole genome shotgun (WGS) entry which is preliminary data.</text>
</comment>
<dbReference type="PROSITE" id="PS50048">
    <property type="entry name" value="ZN2_CY6_FUNGAL_2"/>
    <property type="match status" value="1"/>
</dbReference>
<feature type="domain" description="Zn(2)-C6 fungal-type" evidence="9">
    <location>
        <begin position="75"/>
        <end position="104"/>
    </location>
</feature>
<gene>
    <name evidence="11" type="ORF">FBEOM_342</name>
</gene>
<keyword evidence="2 7" id="KW-0863">Zinc-finger</keyword>
<evidence type="ECO:0000256" key="2">
    <source>
        <dbReference type="ARBA" id="ARBA00022771"/>
    </source>
</evidence>
<evidence type="ECO:0000313" key="11">
    <source>
        <dbReference type="EMBL" id="KAF4345684.1"/>
    </source>
</evidence>
<dbReference type="PROSITE" id="PS00028">
    <property type="entry name" value="ZINC_FINGER_C2H2_1"/>
    <property type="match status" value="2"/>
</dbReference>
<dbReference type="Proteomes" id="UP000730481">
    <property type="component" value="Unassembled WGS sequence"/>
</dbReference>
<feature type="region of interest" description="Disordered" evidence="8">
    <location>
        <begin position="315"/>
        <end position="344"/>
    </location>
</feature>
<evidence type="ECO:0000259" key="9">
    <source>
        <dbReference type="PROSITE" id="PS50048"/>
    </source>
</evidence>
<dbReference type="PANTHER" id="PTHR47660:SF7">
    <property type="entry name" value="TRANSCRIPTION FACTOR WITH C2H2 AND ZN(2)-CYS(6) DNA BINDING DOMAIN (EUROFUNG)"/>
    <property type="match status" value="1"/>
</dbReference>
<feature type="compositionally biased region" description="Polar residues" evidence="8">
    <location>
        <begin position="866"/>
        <end position="877"/>
    </location>
</feature>
<dbReference type="Pfam" id="PF00096">
    <property type="entry name" value="zf-C2H2"/>
    <property type="match status" value="2"/>
</dbReference>
<dbReference type="GO" id="GO:0000981">
    <property type="term" value="F:DNA-binding transcription factor activity, RNA polymerase II-specific"/>
    <property type="evidence" value="ECO:0007669"/>
    <property type="project" value="InterPro"/>
</dbReference>
<feature type="domain" description="C2H2-type" evidence="10">
    <location>
        <begin position="10"/>
        <end position="38"/>
    </location>
</feature>
<dbReference type="PROSITE" id="PS50157">
    <property type="entry name" value="ZINC_FINGER_C2H2_2"/>
    <property type="match status" value="2"/>
</dbReference>
<dbReference type="CDD" id="cd12148">
    <property type="entry name" value="fungal_TF_MHR"/>
    <property type="match status" value="1"/>
</dbReference>
<protein>
    <submittedName>
        <fullName evidence="11">Transcription factor ZMS1</fullName>
    </submittedName>
</protein>
<evidence type="ECO:0000256" key="8">
    <source>
        <dbReference type="SAM" id="MobiDB-lite"/>
    </source>
</evidence>
<dbReference type="InterPro" id="IPR036864">
    <property type="entry name" value="Zn2-C6_fun-type_DNA-bd_sf"/>
</dbReference>
<feature type="compositionally biased region" description="Polar residues" evidence="8">
    <location>
        <begin position="316"/>
        <end position="341"/>
    </location>
</feature>
<reference evidence="11" key="2">
    <citation type="submission" date="2020-02" db="EMBL/GenBank/DDBJ databases">
        <title>Identification and distribution of gene clusters putatively required for synthesis of sphingolipid metabolism inhibitors in phylogenetically diverse species of the filamentous fungus Fusarium.</title>
        <authorList>
            <person name="Kim H.-S."/>
            <person name="Busman M."/>
            <person name="Brown D.W."/>
            <person name="Divon H."/>
            <person name="Uhlig S."/>
            <person name="Proctor R.H."/>
        </authorList>
    </citation>
    <scope>NUCLEOTIDE SEQUENCE</scope>
    <source>
        <strain evidence="11">NRRL 25174</strain>
    </source>
</reference>
<dbReference type="Gene3D" id="4.10.240.10">
    <property type="entry name" value="Zn(2)-C6 fungal-type DNA-binding domain"/>
    <property type="match status" value="1"/>
</dbReference>